<dbReference type="PANTHER" id="PTHR24260">
    <property type="match status" value="1"/>
</dbReference>
<keyword evidence="4" id="KW-1185">Reference proteome</keyword>
<dbReference type="InterPro" id="IPR009003">
    <property type="entry name" value="Peptidase_S1_PA"/>
</dbReference>
<dbReference type="InterPro" id="IPR043504">
    <property type="entry name" value="Peptidase_S1_PA_chymotrypsin"/>
</dbReference>
<protein>
    <submittedName>
        <fullName evidence="3">Uncharacterized protein</fullName>
    </submittedName>
</protein>
<evidence type="ECO:0000256" key="1">
    <source>
        <dbReference type="ARBA" id="ARBA00023157"/>
    </source>
</evidence>
<name>A0A1B0DF58_PHLPP</name>
<reference evidence="3" key="1">
    <citation type="submission" date="2022-08" db="UniProtKB">
        <authorList>
            <consortium name="EnsemblMetazoa"/>
        </authorList>
    </citation>
    <scope>IDENTIFICATION</scope>
    <source>
        <strain evidence="3">Israel</strain>
    </source>
</reference>
<organism evidence="3 4">
    <name type="scientific">Phlebotomus papatasi</name>
    <name type="common">Sandfly</name>
    <dbReference type="NCBI Taxonomy" id="29031"/>
    <lineage>
        <taxon>Eukaryota</taxon>
        <taxon>Metazoa</taxon>
        <taxon>Ecdysozoa</taxon>
        <taxon>Arthropoda</taxon>
        <taxon>Hexapoda</taxon>
        <taxon>Insecta</taxon>
        <taxon>Pterygota</taxon>
        <taxon>Neoptera</taxon>
        <taxon>Endopterygota</taxon>
        <taxon>Diptera</taxon>
        <taxon>Nematocera</taxon>
        <taxon>Psychodoidea</taxon>
        <taxon>Psychodidae</taxon>
        <taxon>Phlebotomus</taxon>
        <taxon>Phlebotomus</taxon>
    </lineage>
</organism>
<evidence type="ECO:0000313" key="3">
    <source>
        <dbReference type="EnsemblMetazoa" id="PPAI006667-PA"/>
    </source>
</evidence>
<dbReference type="VEuPathDB" id="VectorBase:PPAPM1_001707"/>
<dbReference type="InterPro" id="IPR001254">
    <property type="entry name" value="Trypsin_dom"/>
</dbReference>
<dbReference type="SUPFAM" id="SSF50494">
    <property type="entry name" value="Trypsin-like serine proteases"/>
    <property type="match status" value="1"/>
</dbReference>
<proteinExistence type="inferred from homology"/>
<dbReference type="Gene3D" id="2.40.10.10">
    <property type="entry name" value="Trypsin-like serine proteases"/>
    <property type="match status" value="2"/>
</dbReference>
<dbReference type="PANTHER" id="PTHR24260:SF136">
    <property type="entry name" value="GH08193P-RELATED"/>
    <property type="match status" value="1"/>
</dbReference>
<dbReference type="InterPro" id="IPR051333">
    <property type="entry name" value="CLIP_Serine_Protease"/>
</dbReference>
<dbReference type="EMBL" id="AJVK01058555">
    <property type="status" value="NOT_ANNOTATED_CDS"/>
    <property type="molecule type" value="Genomic_DNA"/>
</dbReference>
<dbReference type="VEuPathDB" id="VectorBase:PPAI006667"/>
<comment type="similarity">
    <text evidence="2">Belongs to the peptidase S1 family. CLIP subfamily.</text>
</comment>
<evidence type="ECO:0000256" key="2">
    <source>
        <dbReference type="ARBA" id="ARBA00024195"/>
    </source>
</evidence>
<dbReference type="Proteomes" id="UP000092462">
    <property type="component" value="Unassembled WGS sequence"/>
</dbReference>
<dbReference type="GO" id="GO:0004252">
    <property type="term" value="F:serine-type endopeptidase activity"/>
    <property type="evidence" value="ECO:0007669"/>
    <property type="project" value="InterPro"/>
</dbReference>
<dbReference type="PROSITE" id="PS50240">
    <property type="entry name" value="TRYPSIN_DOM"/>
    <property type="match status" value="1"/>
</dbReference>
<dbReference type="PRINTS" id="PR00722">
    <property type="entry name" value="CHYMOTRYPSIN"/>
</dbReference>
<evidence type="ECO:0000313" key="4">
    <source>
        <dbReference type="Proteomes" id="UP000092462"/>
    </source>
</evidence>
<accession>A0A1B0DF58</accession>
<dbReference type="GO" id="GO:0006508">
    <property type="term" value="P:proteolysis"/>
    <property type="evidence" value="ECO:0007669"/>
    <property type="project" value="InterPro"/>
</dbReference>
<dbReference type="EnsemblMetazoa" id="PPAI006667-RA">
    <property type="protein sequence ID" value="PPAI006667-PA"/>
    <property type="gene ID" value="PPAI006667"/>
</dbReference>
<dbReference type="SMART" id="SM00020">
    <property type="entry name" value="Tryp_SPc"/>
    <property type="match status" value="1"/>
</dbReference>
<sequence length="240" mass="25970">FILLVIALLLATLVVPTPVKSVLDSQRNLSNGNTSLPELRIVQGQGTSDGQFPYHVLITAVGGNTDPEVINYCGGSIIGKRYVVTAASCATDPEKEILAFYIQAGSRTRDAPRQESVLFAFDCSVHPEFDRSTLENDIALIRTQDPFDFSTPYVIPKEDCQAEYTDTLPVSSFTARDIEPPNTAACYGDAGGPATQLIKGKMTLVGIISFGSGNACDMSCQGLTNVALFTDWIYKKMIEK</sequence>
<dbReference type="AlphaFoldDB" id="A0A1B0DF58"/>
<dbReference type="Pfam" id="PF00089">
    <property type="entry name" value="Trypsin"/>
    <property type="match status" value="2"/>
</dbReference>
<dbReference type="InterPro" id="IPR001314">
    <property type="entry name" value="Peptidase_S1A"/>
</dbReference>
<dbReference type="FunFam" id="2.40.10.10:FF:000068">
    <property type="entry name" value="transmembrane protease serine 2"/>
    <property type="match status" value="1"/>
</dbReference>
<keyword evidence="1" id="KW-1015">Disulfide bond</keyword>